<protein>
    <submittedName>
        <fullName evidence="7">CD9 antigen-like</fullName>
    </submittedName>
</protein>
<dbReference type="GO" id="GO:0005886">
    <property type="term" value="C:plasma membrane"/>
    <property type="evidence" value="ECO:0007669"/>
    <property type="project" value="TreeGrafter"/>
</dbReference>
<feature type="transmembrane region" description="Helical" evidence="6">
    <location>
        <begin position="106"/>
        <end position="129"/>
    </location>
</feature>
<reference evidence="7" key="1">
    <citation type="journal article" date="2021" name="Sci. Adv.">
        <title>The American lobster genome reveals insights on longevity, neural, and immune adaptations.</title>
        <authorList>
            <person name="Polinski J.M."/>
            <person name="Zimin A.V."/>
            <person name="Clark K.F."/>
            <person name="Kohn A.B."/>
            <person name="Sadowski N."/>
            <person name="Timp W."/>
            <person name="Ptitsyn A."/>
            <person name="Khanna P."/>
            <person name="Romanova D.Y."/>
            <person name="Williams P."/>
            <person name="Greenwood S.J."/>
            <person name="Moroz L.L."/>
            <person name="Walt D.R."/>
            <person name="Bodnar A.G."/>
        </authorList>
    </citation>
    <scope>NUCLEOTIDE SEQUENCE</scope>
    <source>
        <strain evidence="7">GMGI-L3</strain>
    </source>
</reference>
<dbReference type="PANTHER" id="PTHR19282:SF534">
    <property type="entry name" value="TETRASPANIN FAMILY-RELATED"/>
    <property type="match status" value="1"/>
</dbReference>
<comment type="subcellular location">
    <subcellularLocation>
        <location evidence="1">Membrane</location>
        <topology evidence="1">Multi-pass membrane protein</topology>
    </subcellularLocation>
</comment>
<evidence type="ECO:0000256" key="2">
    <source>
        <dbReference type="ARBA" id="ARBA00022692"/>
    </source>
</evidence>
<dbReference type="AlphaFoldDB" id="A0A8J5MTE6"/>
<feature type="region of interest" description="Disordered" evidence="5">
    <location>
        <begin position="174"/>
        <end position="258"/>
    </location>
</feature>
<accession>A0A8J5MTE6</accession>
<feature type="transmembrane region" description="Helical" evidence="6">
    <location>
        <begin position="75"/>
        <end position="99"/>
    </location>
</feature>
<evidence type="ECO:0000256" key="3">
    <source>
        <dbReference type="ARBA" id="ARBA00022989"/>
    </source>
</evidence>
<proteinExistence type="predicted"/>
<evidence type="ECO:0000256" key="4">
    <source>
        <dbReference type="ARBA" id="ARBA00023136"/>
    </source>
</evidence>
<keyword evidence="4 6" id="KW-0472">Membrane</keyword>
<evidence type="ECO:0000256" key="6">
    <source>
        <dbReference type="SAM" id="Phobius"/>
    </source>
</evidence>
<name>A0A8J5MTE6_HOMAM</name>
<organism evidence="7 8">
    <name type="scientific">Homarus americanus</name>
    <name type="common">American lobster</name>
    <dbReference type="NCBI Taxonomy" id="6706"/>
    <lineage>
        <taxon>Eukaryota</taxon>
        <taxon>Metazoa</taxon>
        <taxon>Ecdysozoa</taxon>
        <taxon>Arthropoda</taxon>
        <taxon>Crustacea</taxon>
        <taxon>Multicrustacea</taxon>
        <taxon>Malacostraca</taxon>
        <taxon>Eumalacostraca</taxon>
        <taxon>Eucarida</taxon>
        <taxon>Decapoda</taxon>
        <taxon>Pleocyemata</taxon>
        <taxon>Astacidea</taxon>
        <taxon>Nephropoidea</taxon>
        <taxon>Nephropidae</taxon>
        <taxon>Homarus</taxon>
    </lineage>
</organism>
<evidence type="ECO:0000256" key="1">
    <source>
        <dbReference type="ARBA" id="ARBA00004141"/>
    </source>
</evidence>
<keyword evidence="2 6" id="KW-0812">Transmembrane</keyword>
<comment type="caution">
    <text evidence="7">The sequence shown here is derived from an EMBL/GenBank/DDBJ whole genome shotgun (WGS) entry which is preliminary data.</text>
</comment>
<dbReference type="InterPro" id="IPR018499">
    <property type="entry name" value="Tetraspanin/Peripherin"/>
</dbReference>
<keyword evidence="8" id="KW-1185">Reference proteome</keyword>
<evidence type="ECO:0000256" key="5">
    <source>
        <dbReference type="SAM" id="MobiDB-lite"/>
    </source>
</evidence>
<sequence length="258" mass="28067">MTEKSSRVMAARGTYSYDTVGANPGAVHFLTTIIIAFNVFFAILGATMLALGFWLTLDITFKNWVIDLGMERFWVGVYILMAAGVLVMLQSFFGICGAFQRKGRMLVVFCGSLVICFVLEIVGGTYMLANGIQHSLIEDWLHNRFYHFIDVFDQDEGARRIMNIIQQYVSTGQSEVGRGGADEGEVEEGEAGWRRAKRGGGGEGGARQGVTEWDEAGWGGAGRCEAGQGEAGRDGPEQVSVGKGANCRSFTRTSEENG</sequence>
<dbReference type="PRINTS" id="PR00259">
    <property type="entry name" value="TMFOUR"/>
</dbReference>
<keyword evidence="3 6" id="KW-1133">Transmembrane helix</keyword>
<dbReference type="PANTHER" id="PTHR19282">
    <property type="entry name" value="TETRASPANIN"/>
    <property type="match status" value="1"/>
</dbReference>
<dbReference type="Pfam" id="PF00335">
    <property type="entry name" value="Tetraspanin"/>
    <property type="match status" value="1"/>
</dbReference>
<evidence type="ECO:0000313" key="7">
    <source>
        <dbReference type="EMBL" id="KAG7162634.1"/>
    </source>
</evidence>
<dbReference type="Proteomes" id="UP000747542">
    <property type="component" value="Unassembled WGS sequence"/>
</dbReference>
<gene>
    <name evidence="7" type="primary">Cd9-L</name>
    <name evidence="7" type="ORF">Hamer_G019349</name>
</gene>
<feature type="transmembrane region" description="Helical" evidence="6">
    <location>
        <begin position="33"/>
        <end position="55"/>
    </location>
</feature>
<dbReference type="EMBL" id="JAHLQT010027477">
    <property type="protein sequence ID" value="KAG7162634.1"/>
    <property type="molecule type" value="Genomic_DNA"/>
</dbReference>
<evidence type="ECO:0000313" key="8">
    <source>
        <dbReference type="Proteomes" id="UP000747542"/>
    </source>
</evidence>